<dbReference type="SUPFAM" id="SSF53474">
    <property type="entry name" value="alpha/beta-Hydrolases"/>
    <property type="match status" value="1"/>
</dbReference>
<feature type="signal peptide" evidence="2">
    <location>
        <begin position="1"/>
        <end position="21"/>
    </location>
</feature>
<dbReference type="Pfam" id="PF00326">
    <property type="entry name" value="Peptidase_S9"/>
    <property type="match status" value="1"/>
</dbReference>
<evidence type="ECO:0000313" key="5">
    <source>
        <dbReference type="Proteomes" id="UP001529491"/>
    </source>
</evidence>
<organism evidence="4 5">
    <name type="scientific">Shewanella youngdeokensis</name>
    <dbReference type="NCBI Taxonomy" id="2999068"/>
    <lineage>
        <taxon>Bacteria</taxon>
        <taxon>Pseudomonadati</taxon>
        <taxon>Pseudomonadota</taxon>
        <taxon>Gammaproteobacteria</taxon>
        <taxon>Alteromonadales</taxon>
        <taxon>Shewanellaceae</taxon>
        <taxon>Shewanella</taxon>
    </lineage>
</organism>
<accession>A0ABZ0JXQ8</accession>
<dbReference type="EMBL" id="CP136522">
    <property type="protein sequence ID" value="WOT05001.1"/>
    <property type="molecule type" value="Genomic_DNA"/>
</dbReference>
<dbReference type="RefSeq" id="WP_310472639.1">
    <property type="nucleotide sequence ID" value="NZ_CP136522.1"/>
</dbReference>
<dbReference type="Gene3D" id="3.40.50.1820">
    <property type="entry name" value="alpha/beta hydrolase"/>
    <property type="match status" value="1"/>
</dbReference>
<dbReference type="PANTHER" id="PTHR42776">
    <property type="entry name" value="SERINE PEPTIDASE S9 FAMILY MEMBER"/>
    <property type="match status" value="1"/>
</dbReference>
<keyword evidence="1" id="KW-0378">Hydrolase</keyword>
<evidence type="ECO:0000313" key="4">
    <source>
        <dbReference type="EMBL" id="WOT05001.1"/>
    </source>
</evidence>
<dbReference type="PANTHER" id="PTHR42776:SF27">
    <property type="entry name" value="DIPEPTIDYL PEPTIDASE FAMILY MEMBER 6"/>
    <property type="match status" value="1"/>
</dbReference>
<proteinExistence type="predicted"/>
<reference evidence="4 5" key="1">
    <citation type="submission" date="2023-10" db="EMBL/GenBank/DDBJ databases">
        <title>Complete genome sequence of Shewanella sp. DAU334.</title>
        <authorList>
            <person name="Lee Y.-S."/>
            <person name="Jeong H.-R."/>
            <person name="Hwang E.-J."/>
            <person name="Choi Y.-L."/>
            <person name="Kim G.-D."/>
        </authorList>
    </citation>
    <scope>NUCLEOTIDE SEQUENCE [LARGE SCALE GENOMIC DNA]</scope>
    <source>
        <strain evidence="4 5">DAU334</strain>
    </source>
</reference>
<dbReference type="SUPFAM" id="SSF82171">
    <property type="entry name" value="DPP6 N-terminal domain-like"/>
    <property type="match status" value="1"/>
</dbReference>
<keyword evidence="2" id="KW-0732">Signal</keyword>
<feature type="domain" description="Peptidase S9 prolyl oligopeptidase catalytic" evidence="3">
    <location>
        <begin position="444"/>
        <end position="654"/>
    </location>
</feature>
<feature type="chain" id="PRO_5045112518" evidence="2">
    <location>
        <begin position="22"/>
        <end position="655"/>
    </location>
</feature>
<evidence type="ECO:0000259" key="3">
    <source>
        <dbReference type="Pfam" id="PF00326"/>
    </source>
</evidence>
<evidence type="ECO:0000256" key="1">
    <source>
        <dbReference type="ARBA" id="ARBA00022801"/>
    </source>
</evidence>
<dbReference type="PRINTS" id="PR00862">
    <property type="entry name" value="PROLIGOPTASE"/>
</dbReference>
<sequence>MRISPLISLALLMGLMPPALATDTLTIAKLFSRGAEFNTLKLSPNGDYIGAITKHDGKNKLLILDAKTKQLHHAVFFPGNAQVGHYEWVNNDRVVLQKEYLKGWRDTPVYYGELFAVNADGSKAEYLFGYNGGQQQTGSNIKKNTPIRASAFILDPLPDNDRYMLVNAIRWNGYRSLDYEQLQDVYRIDIYNGKRKKLMRAPIGYSSFLTDSNGEVRFAAGLDKNNNAKVFYRENKQWHNSDKLELQLDDVTPIAFAQDPNSVYVAGREQGNTLGVYKINLKSGEKSKIIQDDTVDPADYWVNQQTKKLYAVEFDTGYPDYAFVDAKDRHATLLKQLIAALPGHQVRIVSETLDSRFFIIAAFNDRNPGDYYLFDADKAKLEYLVSQNSKLDPDLMAEVKPISFTSRDGVTLQGYLTLPHGTEAKNLPLVVNPHGGPHGIRDSWGFNPQNQMLANQGMAVLQVNFRGSGGYGSNFEEAGYQKWGTEIQYDIIDATQFVIDQGYADKNRVCIVGGSFGGYSALQSSTLAPDMFKCAIGFAGVYDLPLMYEEGDVQTRSAGKAYLKEVLGENEALLKSMSPTYNVNKLKANLLLVHGGEDERAPIEQFESLVHSLKKIDYPYQQLVMDDEGHGFYNDNHRAKYYSEMLTFLKTNLKL</sequence>
<protein>
    <submittedName>
        <fullName evidence="4">S9 family peptidase</fullName>
    </submittedName>
</protein>
<dbReference type="InterPro" id="IPR001375">
    <property type="entry name" value="Peptidase_S9_cat"/>
</dbReference>
<evidence type="ECO:0000256" key="2">
    <source>
        <dbReference type="SAM" id="SignalP"/>
    </source>
</evidence>
<name>A0ABZ0JXQ8_9GAMM</name>
<gene>
    <name evidence="4" type="ORF">RGE70_17160</name>
</gene>
<keyword evidence="5" id="KW-1185">Reference proteome</keyword>
<dbReference type="InterPro" id="IPR002470">
    <property type="entry name" value="Peptidase_S9A"/>
</dbReference>
<dbReference type="Proteomes" id="UP001529491">
    <property type="component" value="Chromosome"/>
</dbReference>
<dbReference type="InterPro" id="IPR029058">
    <property type="entry name" value="AB_hydrolase_fold"/>
</dbReference>